<evidence type="ECO:0000313" key="1">
    <source>
        <dbReference type="EMBL" id="ADN34956.1"/>
    </source>
</evidence>
<dbReference type="eggNOG" id="arCOG10994">
    <property type="taxonomic scope" value="Archaea"/>
</dbReference>
<protein>
    <submittedName>
        <fullName evidence="1">Uncharacterized protein</fullName>
    </submittedName>
</protein>
<dbReference type="EMBL" id="CP002117">
    <property type="protein sequence ID" value="ADN34956.1"/>
    <property type="molecule type" value="Genomic_DNA"/>
</dbReference>
<dbReference type="KEGG" id="mpi:Mpet_0178"/>
<gene>
    <name evidence="1" type="ordered locus">Mpet_0178</name>
</gene>
<dbReference type="RefSeq" id="WP_013328135.1">
    <property type="nucleotide sequence ID" value="NC_014507.1"/>
</dbReference>
<proteinExistence type="predicted"/>
<dbReference type="GeneID" id="9742620"/>
<dbReference type="STRING" id="679926.Mpet_0178"/>
<keyword evidence="2" id="KW-1185">Reference proteome</keyword>
<organism evidence="1 2">
    <name type="scientific">Methanolacinia petrolearia (strain DSM 11571 / OCM 486 / SEBR 4847)</name>
    <name type="common">Methanoplanus petrolearius</name>
    <dbReference type="NCBI Taxonomy" id="679926"/>
    <lineage>
        <taxon>Archaea</taxon>
        <taxon>Methanobacteriati</taxon>
        <taxon>Methanobacteriota</taxon>
        <taxon>Stenosarchaea group</taxon>
        <taxon>Methanomicrobia</taxon>
        <taxon>Methanomicrobiales</taxon>
        <taxon>Methanomicrobiaceae</taxon>
        <taxon>Methanolacinia</taxon>
    </lineage>
</organism>
<evidence type="ECO:0000313" key="2">
    <source>
        <dbReference type="Proteomes" id="UP000006565"/>
    </source>
</evidence>
<dbReference type="AlphaFoldDB" id="E1REK9"/>
<accession>E1REK9</accession>
<reference evidence="1 2" key="1">
    <citation type="journal article" date="2010" name="Stand. Genomic Sci.">
        <title>Complete genome sequence of Methanoplanus petrolearius type strain (SEBR 4847).</title>
        <authorList>
            <person name="Brambilla E."/>
            <person name="Djao O.D."/>
            <person name="Daligault H."/>
            <person name="Lapidus A."/>
            <person name="Lucas S."/>
            <person name="Hammon N."/>
            <person name="Nolan M."/>
            <person name="Tice H."/>
            <person name="Cheng J.F."/>
            <person name="Han C."/>
            <person name="Tapia R."/>
            <person name="Goodwin L."/>
            <person name="Pitluck S."/>
            <person name="Liolios K."/>
            <person name="Ivanova N."/>
            <person name="Mavromatis K."/>
            <person name="Mikhailova N."/>
            <person name="Pati A."/>
            <person name="Chen A."/>
            <person name="Palaniappan K."/>
            <person name="Land M."/>
            <person name="Hauser L."/>
            <person name="Chang Y.J."/>
            <person name="Jeffries C.D."/>
            <person name="Rohde M."/>
            <person name="Spring S."/>
            <person name="Sikorski J."/>
            <person name="Goker M."/>
            <person name="Woyke T."/>
            <person name="Bristow J."/>
            <person name="Eisen J.A."/>
            <person name="Markowitz V."/>
            <person name="Hugenholtz P."/>
            <person name="Kyrpides N.C."/>
            <person name="Klenk H.P."/>
        </authorList>
    </citation>
    <scope>NUCLEOTIDE SEQUENCE [LARGE SCALE GENOMIC DNA]</scope>
    <source>
        <strain evidence="2">DSM 11571 / OCM 486 / SEBR 4847</strain>
    </source>
</reference>
<dbReference type="OrthoDB" id="104669at2157"/>
<dbReference type="Proteomes" id="UP000006565">
    <property type="component" value="Chromosome"/>
</dbReference>
<name>E1REK9_METP4</name>
<sequence length="62" mass="7276">MWVLVRKPDGTEKELDLPEDSYIEIGDILEDGSVVLEIRYTDEDDDLTEMGYFSDERDEDFL</sequence>
<dbReference type="HOGENOM" id="CLU_2875052_0_0_2"/>